<feature type="compositionally biased region" description="Low complexity" evidence="1">
    <location>
        <begin position="168"/>
        <end position="186"/>
    </location>
</feature>
<protein>
    <recommendedName>
        <fullName evidence="4">Histone protein</fullName>
    </recommendedName>
</protein>
<reference evidence="2 3" key="1">
    <citation type="submission" date="2016-10" db="EMBL/GenBank/DDBJ databases">
        <authorList>
            <person name="de Groot N.N."/>
        </authorList>
    </citation>
    <scope>NUCLEOTIDE SEQUENCE [LARGE SCALE GENOMIC DNA]</scope>
    <source>
        <strain evidence="2 3">CGMCC 4.2023</strain>
    </source>
</reference>
<organism evidence="2 3">
    <name type="scientific">Actinacidiphila yanglinensis</name>
    <dbReference type="NCBI Taxonomy" id="310779"/>
    <lineage>
        <taxon>Bacteria</taxon>
        <taxon>Bacillati</taxon>
        <taxon>Actinomycetota</taxon>
        <taxon>Actinomycetes</taxon>
        <taxon>Kitasatosporales</taxon>
        <taxon>Streptomycetaceae</taxon>
        <taxon>Actinacidiphila</taxon>
    </lineage>
</organism>
<name>A0A1H6ECL6_9ACTN</name>
<feature type="compositionally biased region" description="Low complexity" evidence="1">
    <location>
        <begin position="69"/>
        <end position="79"/>
    </location>
</feature>
<feature type="compositionally biased region" description="Acidic residues" evidence="1">
    <location>
        <begin position="104"/>
        <end position="116"/>
    </location>
</feature>
<dbReference type="RefSeq" id="WP_103891051.1">
    <property type="nucleotide sequence ID" value="NZ_FNVU01000034.1"/>
</dbReference>
<dbReference type="Proteomes" id="UP000236754">
    <property type="component" value="Unassembled WGS sequence"/>
</dbReference>
<keyword evidence="3" id="KW-1185">Reference proteome</keyword>
<feature type="region of interest" description="Disordered" evidence="1">
    <location>
        <begin position="97"/>
        <end position="206"/>
    </location>
</feature>
<evidence type="ECO:0000313" key="3">
    <source>
        <dbReference type="Proteomes" id="UP000236754"/>
    </source>
</evidence>
<dbReference type="EMBL" id="FNVU01000034">
    <property type="protein sequence ID" value="SEG95550.1"/>
    <property type="molecule type" value="Genomic_DNA"/>
</dbReference>
<evidence type="ECO:0000313" key="2">
    <source>
        <dbReference type="EMBL" id="SEG95550.1"/>
    </source>
</evidence>
<evidence type="ECO:0000256" key="1">
    <source>
        <dbReference type="SAM" id="MobiDB-lite"/>
    </source>
</evidence>
<dbReference type="AlphaFoldDB" id="A0A1H6ECL6"/>
<feature type="compositionally biased region" description="Basic residues" evidence="1">
    <location>
        <begin position="147"/>
        <end position="167"/>
    </location>
</feature>
<evidence type="ECO:0008006" key="4">
    <source>
        <dbReference type="Google" id="ProtNLM"/>
    </source>
</evidence>
<proteinExistence type="predicted"/>
<feature type="region of interest" description="Disordered" evidence="1">
    <location>
        <begin position="39"/>
        <end position="79"/>
    </location>
</feature>
<sequence>MDEPRNLGLAAAVAGGYLLGRGKKGQMALVAAALLAGRGLRPGASGDGDGEGGASPDSSRTGHGGTRGRVGTAARGAAASVANRGITALTDALHERTLGLNDADAGDEVAEPEGEPAPEPAKGSDIGEGAGSEDTARGSSAPAAPKRTAKKAASGKRPAKKAVKAAAKKPTATKAPAGKKAAPARKTTARKNQSTQKAAPRTRRER</sequence>
<accession>A0A1H6ECL6</accession>
<gene>
    <name evidence="2" type="ORF">SAMN05216223_1342</name>
</gene>